<evidence type="ECO:0000256" key="9">
    <source>
        <dbReference type="SAM" id="MobiDB-lite"/>
    </source>
</evidence>
<keyword evidence="5 8" id="KW-1133">Transmembrane helix</keyword>
<evidence type="ECO:0000256" key="2">
    <source>
        <dbReference type="ARBA" id="ARBA00008574"/>
    </source>
</evidence>
<keyword evidence="6 8" id="KW-0472">Membrane</keyword>
<comment type="subcellular location">
    <subcellularLocation>
        <location evidence="1">Membrane</location>
        <topology evidence="1">Multi-pass membrane protein</topology>
    </subcellularLocation>
</comment>
<dbReference type="Pfam" id="PF01529">
    <property type="entry name" value="DHHC"/>
    <property type="match status" value="1"/>
</dbReference>
<evidence type="ECO:0000256" key="5">
    <source>
        <dbReference type="ARBA" id="ARBA00022989"/>
    </source>
</evidence>
<accession>A0A835SSI8</accession>
<feature type="transmembrane region" description="Helical" evidence="8">
    <location>
        <begin position="84"/>
        <end position="104"/>
    </location>
</feature>
<comment type="caution">
    <text evidence="11">The sequence shown here is derived from an EMBL/GenBank/DDBJ whole genome shotgun (WGS) entry which is preliminary data.</text>
</comment>
<organism evidence="11 12">
    <name type="scientific">Chlamydomonas schloesseri</name>
    <dbReference type="NCBI Taxonomy" id="2026947"/>
    <lineage>
        <taxon>Eukaryota</taxon>
        <taxon>Viridiplantae</taxon>
        <taxon>Chlorophyta</taxon>
        <taxon>core chlorophytes</taxon>
        <taxon>Chlorophyceae</taxon>
        <taxon>CS clade</taxon>
        <taxon>Chlamydomonadales</taxon>
        <taxon>Chlamydomonadaceae</taxon>
        <taxon>Chlamydomonas</taxon>
    </lineage>
</organism>
<keyword evidence="4 8" id="KW-0812">Transmembrane</keyword>
<evidence type="ECO:0000256" key="7">
    <source>
        <dbReference type="ARBA" id="ARBA00023315"/>
    </source>
</evidence>
<comment type="similarity">
    <text evidence="2 8">Belongs to the DHHC palmitoyltransferase family.</text>
</comment>
<feature type="region of interest" description="Disordered" evidence="9">
    <location>
        <begin position="1"/>
        <end position="24"/>
    </location>
</feature>
<evidence type="ECO:0000256" key="4">
    <source>
        <dbReference type="ARBA" id="ARBA00022692"/>
    </source>
</evidence>
<dbReference type="EMBL" id="JAEHOD010000112">
    <property type="protein sequence ID" value="KAG2425870.1"/>
    <property type="molecule type" value="Genomic_DNA"/>
</dbReference>
<evidence type="ECO:0000256" key="8">
    <source>
        <dbReference type="RuleBase" id="RU079119"/>
    </source>
</evidence>
<dbReference type="PROSITE" id="PS50216">
    <property type="entry name" value="DHHC"/>
    <property type="match status" value="1"/>
</dbReference>
<evidence type="ECO:0000256" key="3">
    <source>
        <dbReference type="ARBA" id="ARBA00022679"/>
    </source>
</evidence>
<dbReference type="GO" id="GO:0016020">
    <property type="term" value="C:membrane"/>
    <property type="evidence" value="ECO:0007669"/>
    <property type="project" value="UniProtKB-SubCell"/>
</dbReference>
<dbReference type="PANTHER" id="PTHR12246">
    <property type="entry name" value="PALMITOYLTRANSFERASE ZDHHC16"/>
    <property type="match status" value="1"/>
</dbReference>
<protein>
    <recommendedName>
        <fullName evidence="8">S-acyltransferase</fullName>
        <ecNumber evidence="8">2.3.1.225</ecNumber>
    </recommendedName>
    <alternativeName>
        <fullName evidence="8">Palmitoyltransferase</fullName>
    </alternativeName>
</protein>
<evidence type="ECO:0000313" key="11">
    <source>
        <dbReference type="EMBL" id="KAG2425870.1"/>
    </source>
</evidence>
<dbReference type="OrthoDB" id="331948at2759"/>
<gene>
    <name evidence="11" type="ORF">HYH02_014934</name>
</gene>
<evidence type="ECO:0000259" key="10">
    <source>
        <dbReference type="Pfam" id="PF01529"/>
    </source>
</evidence>
<feature type="transmembrane region" description="Helical" evidence="8">
    <location>
        <begin position="217"/>
        <end position="239"/>
    </location>
</feature>
<feature type="compositionally biased region" description="Low complexity" evidence="9">
    <location>
        <begin position="15"/>
        <end position="24"/>
    </location>
</feature>
<evidence type="ECO:0000313" key="12">
    <source>
        <dbReference type="Proteomes" id="UP000613740"/>
    </source>
</evidence>
<evidence type="ECO:0000256" key="1">
    <source>
        <dbReference type="ARBA" id="ARBA00004141"/>
    </source>
</evidence>
<keyword evidence="3 8" id="KW-0808">Transferase</keyword>
<feature type="transmembrane region" description="Helical" evidence="8">
    <location>
        <begin position="182"/>
        <end position="205"/>
    </location>
</feature>
<dbReference type="AlphaFoldDB" id="A0A835SSI8"/>
<dbReference type="GO" id="GO:0019706">
    <property type="term" value="F:protein-cysteine S-palmitoyltransferase activity"/>
    <property type="evidence" value="ECO:0007669"/>
    <property type="project" value="UniProtKB-EC"/>
</dbReference>
<comment type="domain">
    <text evidence="8">The DHHC domain is required for palmitoyltransferase activity.</text>
</comment>
<feature type="transmembrane region" description="Helical" evidence="8">
    <location>
        <begin position="51"/>
        <end position="72"/>
    </location>
</feature>
<dbReference type="Proteomes" id="UP000613740">
    <property type="component" value="Unassembled WGS sequence"/>
</dbReference>
<name>A0A835SSI8_9CHLO</name>
<sequence>MPRQRSSHPAAGVSAAPAGDGATGDADGDGYTWGERASLWFLNCIDKSVKFIEPLLIVLAIGLISLDVYTFFKFVIPEVTERRGSAVTVLHSVWALWLLFNVFFNQFHCAFSSPGTTLEVHEQALQLAMTYDWRWCRKCNRGKPPLTHHCSICNKCVLKMDHHCVWMANCIGFFNYRHFVLFLFWMWVGSLYSALVYLCEYPLLFKLESREWDRRGFLPFFMFILSASIWLGISALFWWHVWLILTGQGTIDYLDNTQKVADAKAHGRQWVNPYHLGAIANWQETFDVRGRWWWLAWMLPTRRRKLGNGYVLPQIDLSILDKAESASGHQTQRGAGGSSNYV</sequence>
<reference evidence="11" key="1">
    <citation type="journal article" date="2020" name="bioRxiv">
        <title>Comparative genomics of Chlamydomonas.</title>
        <authorList>
            <person name="Craig R.J."/>
            <person name="Hasan A.R."/>
            <person name="Ness R.W."/>
            <person name="Keightley P.D."/>
        </authorList>
    </citation>
    <scope>NUCLEOTIDE SEQUENCE</scope>
    <source>
        <strain evidence="11">CCAP 11/173</strain>
    </source>
</reference>
<proteinExistence type="inferred from homology"/>
<comment type="catalytic activity">
    <reaction evidence="8">
        <text>L-cysteinyl-[protein] + hexadecanoyl-CoA = S-hexadecanoyl-L-cysteinyl-[protein] + CoA</text>
        <dbReference type="Rhea" id="RHEA:36683"/>
        <dbReference type="Rhea" id="RHEA-COMP:10131"/>
        <dbReference type="Rhea" id="RHEA-COMP:11032"/>
        <dbReference type="ChEBI" id="CHEBI:29950"/>
        <dbReference type="ChEBI" id="CHEBI:57287"/>
        <dbReference type="ChEBI" id="CHEBI:57379"/>
        <dbReference type="ChEBI" id="CHEBI:74151"/>
        <dbReference type="EC" id="2.3.1.225"/>
    </reaction>
</comment>
<keyword evidence="12" id="KW-1185">Reference proteome</keyword>
<evidence type="ECO:0000256" key="6">
    <source>
        <dbReference type="ARBA" id="ARBA00023136"/>
    </source>
</evidence>
<feature type="domain" description="Palmitoyltransferase DHHC" evidence="10">
    <location>
        <begin position="132"/>
        <end position="255"/>
    </location>
</feature>
<dbReference type="InterPro" id="IPR039859">
    <property type="entry name" value="PFA4/ZDH16/20/ERF2-like"/>
</dbReference>
<dbReference type="InterPro" id="IPR001594">
    <property type="entry name" value="Palmitoyltrfase_DHHC"/>
</dbReference>
<dbReference type="EC" id="2.3.1.225" evidence="8"/>
<keyword evidence="7 8" id="KW-0012">Acyltransferase</keyword>